<dbReference type="EMBL" id="KN731513">
    <property type="protein sequence ID" value="KIH59885.1"/>
    <property type="molecule type" value="Genomic_DNA"/>
</dbReference>
<dbReference type="SUPFAM" id="SSF56219">
    <property type="entry name" value="DNase I-like"/>
    <property type="match status" value="1"/>
</dbReference>
<accession>A0A0C2GFG6</accession>
<keyword evidence="3" id="KW-1185">Reference proteome</keyword>
<feature type="region of interest" description="Disordered" evidence="1">
    <location>
        <begin position="204"/>
        <end position="223"/>
    </location>
</feature>
<dbReference type="AlphaFoldDB" id="A0A0C2GFG6"/>
<dbReference type="Proteomes" id="UP000054047">
    <property type="component" value="Unassembled WGS sequence"/>
</dbReference>
<evidence type="ECO:0008006" key="4">
    <source>
        <dbReference type="Google" id="ProtNLM"/>
    </source>
</evidence>
<reference evidence="2 3" key="1">
    <citation type="submission" date="2013-12" db="EMBL/GenBank/DDBJ databases">
        <title>Draft genome of the parsitic nematode Ancylostoma duodenale.</title>
        <authorList>
            <person name="Mitreva M."/>
        </authorList>
    </citation>
    <scope>NUCLEOTIDE SEQUENCE [LARGE SCALE GENOMIC DNA]</scope>
    <source>
        <strain evidence="2 3">Zhejiang</strain>
    </source>
</reference>
<dbReference type="Gene3D" id="3.60.10.10">
    <property type="entry name" value="Endonuclease/exonuclease/phosphatase"/>
    <property type="match status" value="1"/>
</dbReference>
<sequence length="223" mass="26080">MKNDFYGLFQDTIDEAPRRDLKIVLGDFNAQLGEHLSDNGEQLISFCDCNDPCVGNTYFQHRRIYKKTWISPDGISSNEIDYFCTSRKWRTSLCDAREHRGADVGSDHHQVRATLKFKLKQQRPLTITKSFAVEKLKDPVVANSFILELRNGFRLLRETSDIEENRGATKAVVNNCVEKVIGRRRGTRKDQWIQERTWRQIDDRKRVKQTKMQARTEEELKEA</sequence>
<evidence type="ECO:0000313" key="2">
    <source>
        <dbReference type="EMBL" id="KIH59885.1"/>
    </source>
</evidence>
<dbReference type="InterPro" id="IPR036691">
    <property type="entry name" value="Endo/exonu/phosph_ase_sf"/>
</dbReference>
<evidence type="ECO:0000256" key="1">
    <source>
        <dbReference type="SAM" id="MobiDB-lite"/>
    </source>
</evidence>
<evidence type="ECO:0000313" key="3">
    <source>
        <dbReference type="Proteomes" id="UP000054047"/>
    </source>
</evidence>
<name>A0A0C2GFG6_9BILA</name>
<organism evidence="2 3">
    <name type="scientific">Ancylostoma duodenale</name>
    <dbReference type="NCBI Taxonomy" id="51022"/>
    <lineage>
        <taxon>Eukaryota</taxon>
        <taxon>Metazoa</taxon>
        <taxon>Ecdysozoa</taxon>
        <taxon>Nematoda</taxon>
        <taxon>Chromadorea</taxon>
        <taxon>Rhabditida</taxon>
        <taxon>Rhabditina</taxon>
        <taxon>Rhabditomorpha</taxon>
        <taxon>Strongyloidea</taxon>
        <taxon>Ancylostomatidae</taxon>
        <taxon>Ancylostomatinae</taxon>
        <taxon>Ancylostoma</taxon>
    </lineage>
</organism>
<proteinExistence type="predicted"/>
<protein>
    <recommendedName>
        <fullName evidence="4">Endonuclease/exonuclease/phosphatase domain-containing protein</fullName>
    </recommendedName>
</protein>
<feature type="compositionally biased region" description="Basic and acidic residues" evidence="1">
    <location>
        <begin position="214"/>
        <end position="223"/>
    </location>
</feature>
<dbReference type="OrthoDB" id="5867484at2759"/>
<gene>
    <name evidence="2" type="ORF">ANCDUO_09875</name>
</gene>